<dbReference type="InterPro" id="IPR005117">
    <property type="entry name" value="NiRdtase/SiRdtase_haem-b_fer"/>
</dbReference>
<comment type="similarity">
    <text evidence="3">Belongs to the nitrite and sulfite reductase 4Fe-4S domain family.</text>
</comment>
<organism evidence="12 13">
    <name type="scientific">Alicyclobacillus tolerans</name>
    <dbReference type="NCBI Taxonomy" id="90970"/>
    <lineage>
        <taxon>Bacteria</taxon>
        <taxon>Bacillati</taxon>
        <taxon>Bacillota</taxon>
        <taxon>Bacilli</taxon>
        <taxon>Bacillales</taxon>
        <taxon>Alicyclobacillaceae</taxon>
        <taxon>Alicyclobacillus</taxon>
    </lineage>
</organism>
<evidence type="ECO:0000313" key="13">
    <source>
        <dbReference type="Proteomes" id="UP001229209"/>
    </source>
</evidence>
<keyword evidence="9" id="KW-0411">Iron-sulfur</keyword>
<evidence type="ECO:0000259" key="11">
    <source>
        <dbReference type="Pfam" id="PF03460"/>
    </source>
</evidence>
<dbReference type="PROSITE" id="PS00365">
    <property type="entry name" value="NIR_SIR"/>
    <property type="match status" value="1"/>
</dbReference>
<dbReference type="PANTHER" id="PTHR11493">
    <property type="entry name" value="SULFITE REDUCTASE [NADPH] SUBUNIT BETA-RELATED"/>
    <property type="match status" value="1"/>
</dbReference>
<feature type="domain" description="Nitrite/sulphite reductase 4Fe-4S" evidence="10">
    <location>
        <begin position="176"/>
        <end position="328"/>
    </location>
</feature>
<sequence>MAEQHSSETKLSKVEIIKKNSRHLRGTIEEALQDGSSHFSEENVQVLKFHGMYQQDDRDLRAEAKRLGRERYYSMMIRARIPGGRLNASQYLEFDNIADTYGNGTLRITTRQTFQVHGVLKENVKSTLQHLHQVLITTLGGCGDQVRNIICCGNPLENGFRKQIHSDLHKMVSQFSAKTNAYHEIWLDGERWNSEEDLPEEEPLYGEVYLPRKFKIGFTVEGDNCVDIYANDLGIVAHPDPAEEKVEGYTLLVGGGMGRTASIPDTYPRLATPLCFVTPEELAQVSMEIVKIQRDFGNRSDRRYSRFKYLLDERGISWFQEELENRVGYRLASPRQLVWLSGSDHLGWHSLKDDQWYLGLFVRNGRIMDTHDMRLKSVLKELLKTYEFDIQLTSQQNLLLVGIHSQQRDEVEKKLRNAGVHLPVDYSQAVLHSMACPALPTCGLATAESERVFPEVMERMEKLLAETGLSEISLPIAIRMTGCPNGCARPYIADIAFVGRTPGKYDIFLGGGILGNQLNMRVLELVPIEKLDEVLRPVLQDYAKTAATHETFGAYCHRVGLDGLRAKMEAAVIG</sequence>
<dbReference type="Proteomes" id="UP001229209">
    <property type="component" value="Unassembled WGS sequence"/>
</dbReference>
<dbReference type="SUPFAM" id="SSF56014">
    <property type="entry name" value="Nitrite and sulphite reductase 4Fe-4S domain-like"/>
    <property type="match status" value="2"/>
</dbReference>
<dbReference type="PRINTS" id="PR00397">
    <property type="entry name" value="SIROHAEM"/>
</dbReference>
<dbReference type="GO" id="GO:0050311">
    <property type="term" value="F:sulfite reductase (ferredoxin) activity"/>
    <property type="evidence" value="ECO:0007669"/>
    <property type="project" value="UniProtKB-EC"/>
</dbReference>
<dbReference type="InterPro" id="IPR045854">
    <property type="entry name" value="NO2/SO3_Rdtase_4Fe4S_sf"/>
</dbReference>
<evidence type="ECO:0000256" key="7">
    <source>
        <dbReference type="ARBA" id="ARBA00023002"/>
    </source>
</evidence>
<dbReference type="EMBL" id="JAURUO010000007">
    <property type="protein sequence ID" value="MDP9728599.1"/>
    <property type="molecule type" value="Genomic_DNA"/>
</dbReference>
<keyword evidence="7 12" id="KW-0560">Oxidoreductase</keyword>
<keyword evidence="6" id="KW-0479">Metal-binding</keyword>
<dbReference type="RefSeq" id="WP_306954239.1">
    <property type="nucleotide sequence ID" value="NZ_JAURUO010000007.1"/>
</dbReference>
<evidence type="ECO:0000256" key="5">
    <source>
        <dbReference type="ARBA" id="ARBA00022617"/>
    </source>
</evidence>
<keyword evidence="8" id="KW-0408">Iron</keyword>
<dbReference type="InterPro" id="IPR036136">
    <property type="entry name" value="Nit/Sulf_reduc_fer-like_dom_sf"/>
</dbReference>
<keyword evidence="13" id="KW-1185">Reference proteome</keyword>
<dbReference type="Gene3D" id="3.90.480.20">
    <property type="match status" value="1"/>
</dbReference>
<proteinExistence type="inferred from homology"/>
<comment type="cofactor">
    <cofactor evidence="1">
        <name>siroheme</name>
        <dbReference type="ChEBI" id="CHEBI:60052"/>
    </cofactor>
</comment>
<dbReference type="InterPro" id="IPR045169">
    <property type="entry name" value="NO2/SO3_Rdtase_4Fe4S_prot"/>
</dbReference>
<feature type="domain" description="Nitrite/Sulfite reductase ferredoxin-like" evidence="11">
    <location>
        <begin position="352"/>
        <end position="417"/>
    </location>
</feature>
<dbReference type="Pfam" id="PF01077">
    <property type="entry name" value="NIR_SIR"/>
    <property type="match status" value="2"/>
</dbReference>
<evidence type="ECO:0000259" key="10">
    <source>
        <dbReference type="Pfam" id="PF01077"/>
    </source>
</evidence>
<dbReference type="NCBIfam" id="NF010029">
    <property type="entry name" value="PRK13504.1"/>
    <property type="match status" value="1"/>
</dbReference>
<evidence type="ECO:0000256" key="8">
    <source>
        <dbReference type="ARBA" id="ARBA00023004"/>
    </source>
</evidence>
<comment type="caution">
    <text evidence="12">The sequence shown here is derived from an EMBL/GenBank/DDBJ whole genome shotgun (WGS) entry which is preliminary data.</text>
</comment>
<dbReference type="EC" id="1.8.7.1" evidence="12"/>
<dbReference type="InterPro" id="IPR006067">
    <property type="entry name" value="NO2/SO3_Rdtase_4Fe4S_dom"/>
</dbReference>
<evidence type="ECO:0000256" key="4">
    <source>
        <dbReference type="ARBA" id="ARBA00022485"/>
    </source>
</evidence>
<comment type="cofactor">
    <cofactor evidence="2">
        <name>[4Fe-4S] cluster</name>
        <dbReference type="ChEBI" id="CHEBI:49883"/>
    </cofactor>
</comment>
<dbReference type="PANTHER" id="PTHR11493:SF47">
    <property type="entry name" value="SULFITE REDUCTASE [NADPH] SUBUNIT BETA"/>
    <property type="match status" value="1"/>
</dbReference>
<keyword evidence="5" id="KW-0349">Heme</keyword>
<reference evidence="12 13" key="1">
    <citation type="submission" date="2023-07" db="EMBL/GenBank/DDBJ databases">
        <title>Genomic Encyclopedia of Type Strains, Phase IV (KMG-IV): sequencing the most valuable type-strain genomes for metagenomic binning, comparative biology and taxonomic classification.</title>
        <authorList>
            <person name="Goeker M."/>
        </authorList>
    </citation>
    <scope>NUCLEOTIDE SEQUENCE [LARGE SCALE GENOMIC DNA]</scope>
    <source>
        <strain evidence="12 13">DSM 25924</strain>
    </source>
</reference>
<evidence type="ECO:0000256" key="3">
    <source>
        <dbReference type="ARBA" id="ARBA00010429"/>
    </source>
</evidence>
<dbReference type="Gene3D" id="3.30.413.10">
    <property type="entry name" value="Sulfite Reductase Hemoprotein, domain 1"/>
    <property type="match status" value="2"/>
</dbReference>
<dbReference type="Pfam" id="PF03460">
    <property type="entry name" value="NIR_SIR_ferr"/>
    <property type="match status" value="2"/>
</dbReference>
<dbReference type="Gene3D" id="3.90.480.10">
    <property type="entry name" value="Sulfite Reductase Hemoprotein,Domain 2"/>
    <property type="match status" value="1"/>
</dbReference>
<protein>
    <submittedName>
        <fullName evidence="12">Sulfite reductase (Ferredoxin)</fullName>
        <ecNumber evidence="12">1.8.7.1</ecNumber>
    </submittedName>
</protein>
<dbReference type="SUPFAM" id="SSF55124">
    <property type="entry name" value="Nitrite/Sulfite reductase N-terminal domain-like"/>
    <property type="match status" value="2"/>
</dbReference>
<evidence type="ECO:0000256" key="1">
    <source>
        <dbReference type="ARBA" id="ARBA00001929"/>
    </source>
</evidence>
<gene>
    <name evidence="12" type="ORF">J2S04_001549</name>
</gene>
<evidence type="ECO:0000256" key="9">
    <source>
        <dbReference type="ARBA" id="ARBA00023014"/>
    </source>
</evidence>
<keyword evidence="4" id="KW-0004">4Fe-4S</keyword>
<feature type="domain" description="Nitrite/Sulfite reductase ferredoxin-like" evidence="11">
    <location>
        <begin position="75"/>
        <end position="133"/>
    </location>
</feature>
<evidence type="ECO:0000256" key="6">
    <source>
        <dbReference type="ARBA" id="ARBA00022723"/>
    </source>
</evidence>
<dbReference type="InterPro" id="IPR006066">
    <property type="entry name" value="NO2/SO3_Rdtase_FeS/sirohaem_BS"/>
</dbReference>
<name>A0ABT9LWH5_9BACL</name>
<evidence type="ECO:0000313" key="12">
    <source>
        <dbReference type="EMBL" id="MDP9728599.1"/>
    </source>
</evidence>
<evidence type="ECO:0000256" key="2">
    <source>
        <dbReference type="ARBA" id="ARBA00001966"/>
    </source>
</evidence>
<feature type="domain" description="Nitrite/sulphite reductase 4Fe-4S" evidence="10">
    <location>
        <begin position="430"/>
        <end position="569"/>
    </location>
</feature>
<accession>A0ABT9LWH5</accession>